<evidence type="ECO:0000256" key="1">
    <source>
        <dbReference type="SAM" id="MobiDB-lite"/>
    </source>
</evidence>
<accession>A0AAD2G7R7</accession>
<feature type="compositionally biased region" description="Basic and acidic residues" evidence="1">
    <location>
        <begin position="126"/>
        <end position="141"/>
    </location>
</feature>
<feature type="compositionally biased region" description="Low complexity" evidence="1">
    <location>
        <begin position="64"/>
        <end position="83"/>
    </location>
</feature>
<feature type="region of interest" description="Disordered" evidence="1">
    <location>
        <begin position="1"/>
        <end position="24"/>
    </location>
</feature>
<gene>
    <name evidence="2" type="ORF">CYCCA115_LOCUS21403</name>
</gene>
<organism evidence="2 3">
    <name type="scientific">Cylindrotheca closterium</name>
    <dbReference type="NCBI Taxonomy" id="2856"/>
    <lineage>
        <taxon>Eukaryota</taxon>
        <taxon>Sar</taxon>
        <taxon>Stramenopiles</taxon>
        <taxon>Ochrophyta</taxon>
        <taxon>Bacillariophyta</taxon>
        <taxon>Bacillariophyceae</taxon>
        <taxon>Bacillariophycidae</taxon>
        <taxon>Bacillariales</taxon>
        <taxon>Bacillariaceae</taxon>
        <taxon>Cylindrotheca</taxon>
    </lineage>
</organism>
<feature type="compositionally biased region" description="Low complexity" evidence="1">
    <location>
        <begin position="146"/>
        <end position="156"/>
    </location>
</feature>
<dbReference type="AlphaFoldDB" id="A0AAD2G7R7"/>
<protein>
    <submittedName>
        <fullName evidence="2">Uncharacterized protein</fullName>
    </submittedName>
</protein>
<evidence type="ECO:0000313" key="2">
    <source>
        <dbReference type="EMBL" id="CAJ1965811.1"/>
    </source>
</evidence>
<sequence length="289" mass="31121">MQSNISCSNNNNNNMMVMKSSSSSASKDKQLFDLSLMKEKSLPVKTALFSKQASPFAGNASTPGLDDSSVSSLGSSTSGLQSTGSVRRSLFSKYWVKTGESPENLPSASGPPTAIIEIADDQLSQEESRNADPFRSTDTHTHHNTRATATATATGASPGMPRRSLFSQDTRRSVSLNSLHMVGEQIPETVSTSFNTSPLRHKSEGELKKRPPTSCLRESRFSFTSNGNGSSSVASCGTAGQEGNMKRSSSICSESSCSVVQFDMESTEVRHFLKPAEVHAEDGWTNYFY</sequence>
<proteinExistence type="predicted"/>
<reference evidence="2" key="1">
    <citation type="submission" date="2023-08" db="EMBL/GenBank/DDBJ databases">
        <authorList>
            <person name="Audoor S."/>
            <person name="Bilcke G."/>
        </authorList>
    </citation>
    <scope>NUCLEOTIDE SEQUENCE</scope>
</reference>
<dbReference type="EMBL" id="CAKOGP040002225">
    <property type="protein sequence ID" value="CAJ1965811.1"/>
    <property type="molecule type" value="Genomic_DNA"/>
</dbReference>
<evidence type="ECO:0000313" key="3">
    <source>
        <dbReference type="Proteomes" id="UP001295423"/>
    </source>
</evidence>
<dbReference type="Proteomes" id="UP001295423">
    <property type="component" value="Unassembled WGS sequence"/>
</dbReference>
<feature type="region of interest" description="Disordered" evidence="1">
    <location>
        <begin position="54"/>
        <end position="83"/>
    </location>
</feature>
<name>A0AAD2G7R7_9STRA</name>
<feature type="region of interest" description="Disordered" evidence="1">
    <location>
        <begin position="192"/>
        <end position="213"/>
    </location>
</feature>
<keyword evidence="3" id="KW-1185">Reference proteome</keyword>
<comment type="caution">
    <text evidence="2">The sequence shown here is derived from an EMBL/GenBank/DDBJ whole genome shotgun (WGS) entry which is preliminary data.</text>
</comment>
<feature type="region of interest" description="Disordered" evidence="1">
    <location>
        <begin position="123"/>
        <end position="171"/>
    </location>
</feature>